<dbReference type="EMBL" id="JABBWE010000026">
    <property type="protein sequence ID" value="KAG1794431.1"/>
    <property type="molecule type" value="Genomic_DNA"/>
</dbReference>
<keyword evidence="3" id="KW-1185">Reference proteome</keyword>
<comment type="caution">
    <text evidence="2">The sequence shown here is derived from an EMBL/GenBank/DDBJ whole genome shotgun (WGS) entry which is preliminary data.</text>
</comment>
<gene>
    <name evidence="2" type="ORF">HD556DRAFT_1442992</name>
</gene>
<accession>A0A9P7DI32</accession>
<organism evidence="2 3">
    <name type="scientific">Suillus plorans</name>
    <dbReference type="NCBI Taxonomy" id="116603"/>
    <lineage>
        <taxon>Eukaryota</taxon>
        <taxon>Fungi</taxon>
        <taxon>Dikarya</taxon>
        <taxon>Basidiomycota</taxon>
        <taxon>Agaricomycotina</taxon>
        <taxon>Agaricomycetes</taxon>
        <taxon>Agaricomycetidae</taxon>
        <taxon>Boletales</taxon>
        <taxon>Suillineae</taxon>
        <taxon>Suillaceae</taxon>
        <taxon>Suillus</taxon>
    </lineage>
</organism>
<protein>
    <submittedName>
        <fullName evidence="2">Uncharacterized protein</fullName>
    </submittedName>
</protein>
<dbReference type="Proteomes" id="UP000719766">
    <property type="component" value="Unassembled WGS sequence"/>
</dbReference>
<sequence length="413" mass="45876">MERRHVKSHCDSAIHKRHVTLRRSGRTYVSKPRQPESPALDDFNMEVDHSSGSFQHDADGQYEPGDPSNESDSGQPAPILARVEDESIPLSELWDVGLHRDTYEISGGRDFFDEFKASLLDNGQLLRMPLAPLKDEMGSQDVDSEPDFGIELLCESEIPTNPGSIHEKVKHGSPYYPWSSKGHFVTSLLFSSARLPFSEAQKRAVLSWARDLGARDVPSLRAIKQSNERIHGLVGNPTRKVTSASGNIFYINDIGHAIAKDYANPLTRFSMLDYPEDGGAGMSQVCHGQKMLLEVPSPPAARVDGNIYFVHELLQECSGDYFVPERFFNASYDPLNPGRSHGPGQQKELYAMGRAVKYTDAGFIVSDEQEVVPVSIFRRSFEDIAGELTCGVTASSEKYLKLVPHPLREKAKG</sequence>
<dbReference type="AlphaFoldDB" id="A0A9P7DI32"/>
<reference evidence="2" key="1">
    <citation type="journal article" date="2020" name="New Phytol.">
        <title>Comparative genomics reveals dynamic genome evolution in host specialist ectomycorrhizal fungi.</title>
        <authorList>
            <person name="Lofgren L.A."/>
            <person name="Nguyen N.H."/>
            <person name="Vilgalys R."/>
            <person name="Ruytinx J."/>
            <person name="Liao H.L."/>
            <person name="Branco S."/>
            <person name="Kuo A."/>
            <person name="LaButti K."/>
            <person name="Lipzen A."/>
            <person name="Andreopoulos W."/>
            <person name="Pangilinan J."/>
            <person name="Riley R."/>
            <person name="Hundley H."/>
            <person name="Na H."/>
            <person name="Barry K."/>
            <person name="Grigoriev I.V."/>
            <person name="Stajich J.E."/>
            <person name="Kennedy P.G."/>
        </authorList>
    </citation>
    <scope>NUCLEOTIDE SEQUENCE</scope>
    <source>
        <strain evidence="2">S12</strain>
    </source>
</reference>
<evidence type="ECO:0000313" key="3">
    <source>
        <dbReference type="Proteomes" id="UP000719766"/>
    </source>
</evidence>
<evidence type="ECO:0000256" key="1">
    <source>
        <dbReference type="SAM" id="MobiDB-lite"/>
    </source>
</evidence>
<name>A0A9P7DI32_9AGAM</name>
<dbReference type="RefSeq" id="XP_041160598.1">
    <property type="nucleotide sequence ID" value="XM_041306539.1"/>
</dbReference>
<proteinExistence type="predicted"/>
<dbReference type="GeneID" id="64600303"/>
<evidence type="ECO:0000313" key="2">
    <source>
        <dbReference type="EMBL" id="KAG1794431.1"/>
    </source>
</evidence>
<feature type="region of interest" description="Disordered" evidence="1">
    <location>
        <begin position="24"/>
        <end position="76"/>
    </location>
</feature>
<dbReference type="OrthoDB" id="2689033at2759"/>